<keyword evidence="2" id="KW-1185">Reference proteome</keyword>
<gene>
    <name evidence="1" type="ORF">F4821DRAFT_265626</name>
</gene>
<evidence type="ECO:0000313" key="1">
    <source>
        <dbReference type="EMBL" id="KAI6080712.1"/>
    </source>
</evidence>
<organism evidence="1 2">
    <name type="scientific">Hypoxylon rubiginosum</name>
    <dbReference type="NCBI Taxonomy" id="110542"/>
    <lineage>
        <taxon>Eukaryota</taxon>
        <taxon>Fungi</taxon>
        <taxon>Dikarya</taxon>
        <taxon>Ascomycota</taxon>
        <taxon>Pezizomycotina</taxon>
        <taxon>Sordariomycetes</taxon>
        <taxon>Xylariomycetidae</taxon>
        <taxon>Xylariales</taxon>
        <taxon>Hypoxylaceae</taxon>
        <taxon>Hypoxylon</taxon>
    </lineage>
</organism>
<sequence>MRSSTVTVALSLAAGATAARVCGTNSSSTYQWTVGDARYDGADPSVENSISTVAFSIVPGTGTGYATFFECMGEWPEEWGGWYEGGDKLIWGDCIWAGNGPNSDTTVSFALDWKNRTMYVSHTFACSDIEGSSALAIGSAQLDLACASTTSAGPESCTLNASKPSITTLGGLAHSSTGAGCADDASLYQSWQLESWVRKYKMAPGSQTPSDDSGPAFTLRNMANSDVFACAPGADSAYRGDCAWVGEGNSTAATTAAFAFDPETDLLTITQTWICSDSPSYDAVGIGFVQATCTRAGDQLTCTSGLIWVGTEAP</sequence>
<dbReference type="Proteomes" id="UP001497680">
    <property type="component" value="Unassembled WGS sequence"/>
</dbReference>
<reference evidence="1 2" key="1">
    <citation type="journal article" date="2022" name="New Phytol.">
        <title>Ecological generalism drives hyperdiversity of secondary metabolite gene clusters in xylarialean endophytes.</title>
        <authorList>
            <person name="Franco M.E.E."/>
            <person name="Wisecaver J.H."/>
            <person name="Arnold A.E."/>
            <person name="Ju Y.M."/>
            <person name="Slot J.C."/>
            <person name="Ahrendt S."/>
            <person name="Moore L.P."/>
            <person name="Eastman K.E."/>
            <person name="Scott K."/>
            <person name="Konkel Z."/>
            <person name="Mondo S.J."/>
            <person name="Kuo A."/>
            <person name="Hayes R.D."/>
            <person name="Haridas S."/>
            <person name="Andreopoulos B."/>
            <person name="Riley R."/>
            <person name="LaButti K."/>
            <person name="Pangilinan J."/>
            <person name="Lipzen A."/>
            <person name="Amirebrahimi M."/>
            <person name="Yan J."/>
            <person name="Adam C."/>
            <person name="Keymanesh K."/>
            <person name="Ng V."/>
            <person name="Louie K."/>
            <person name="Northen T."/>
            <person name="Drula E."/>
            <person name="Henrissat B."/>
            <person name="Hsieh H.M."/>
            <person name="Youens-Clark K."/>
            <person name="Lutzoni F."/>
            <person name="Miadlikowska J."/>
            <person name="Eastwood D.C."/>
            <person name="Hamelin R.C."/>
            <person name="Grigoriev I.V."/>
            <person name="U'Ren J.M."/>
        </authorList>
    </citation>
    <scope>NUCLEOTIDE SEQUENCE [LARGE SCALE GENOMIC DNA]</scope>
    <source>
        <strain evidence="1 2">ER1909</strain>
    </source>
</reference>
<accession>A0ACC0CK44</accession>
<name>A0ACC0CK44_9PEZI</name>
<dbReference type="EMBL" id="MU394426">
    <property type="protein sequence ID" value="KAI6080712.1"/>
    <property type="molecule type" value="Genomic_DNA"/>
</dbReference>
<protein>
    <submittedName>
        <fullName evidence="1">Uncharacterized protein</fullName>
    </submittedName>
</protein>
<evidence type="ECO:0000313" key="2">
    <source>
        <dbReference type="Proteomes" id="UP001497680"/>
    </source>
</evidence>
<proteinExistence type="predicted"/>
<comment type="caution">
    <text evidence="1">The sequence shown here is derived from an EMBL/GenBank/DDBJ whole genome shotgun (WGS) entry which is preliminary data.</text>
</comment>